<dbReference type="Proteomes" id="UP000652761">
    <property type="component" value="Unassembled WGS sequence"/>
</dbReference>
<reference evidence="1" key="1">
    <citation type="submission" date="2017-07" db="EMBL/GenBank/DDBJ databases">
        <title>Taro Niue Genome Assembly and Annotation.</title>
        <authorList>
            <person name="Atibalentja N."/>
            <person name="Keating K."/>
            <person name="Fields C.J."/>
        </authorList>
    </citation>
    <scope>NUCLEOTIDE SEQUENCE</scope>
    <source>
        <strain evidence="1">Niue_2</strain>
        <tissue evidence="1">Leaf</tissue>
    </source>
</reference>
<keyword evidence="2" id="KW-1185">Reference proteome</keyword>
<gene>
    <name evidence="1" type="ORF">Taro_054150</name>
</gene>
<evidence type="ECO:0000313" key="2">
    <source>
        <dbReference type="Proteomes" id="UP000652761"/>
    </source>
</evidence>
<protein>
    <submittedName>
        <fullName evidence="1">Uncharacterized protein</fullName>
    </submittedName>
</protein>
<sequence length="97" mass="10889">MLSTGTDSVARSRRLGFLETDFCSRLNEKSLLSFHEPPGLLLFPREGTVPLKDTTTPWIPHQVFFSFPGKKAAHFFYRLRSKPPGTNPSAVLLDTNP</sequence>
<proteinExistence type="predicted"/>
<dbReference type="EMBL" id="NMUH01010619">
    <property type="protein sequence ID" value="MQM21118.1"/>
    <property type="molecule type" value="Genomic_DNA"/>
</dbReference>
<dbReference type="AlphaFoldDB" id="A0A843XMS5"/>
<accession>A0A843XMS5</accession>
<evidence type="ECO:0000313" key="1">
    <source>
        <dbReference type="EMBL" id="MQM21118.1"/>
    </source>
</evidence>
<organism evidence="1 2">
    <name type="scientific">Colocasia esculenta</name>
    <name type="common">Wild taro</name>
    <name type="synonym">Arum esculentum</name>
    <dbReference type="NCBI Taxonomy" id="4460"/>
    <lineage>
        <taxon>Eukaryota</taxon>
        <taxon>Viridiplantae</taxon>
        <taxon>Streptophyta</taxon>
        <taxon>Embryophyta</taxon>
        <taxon>Tracheophyta</taxon>
        <taxon>Spermatophyta</taxon>
        <taxon>Magnoliopsida</taxon>
        <taxon>Liliopsida</taxon>
        <taxon>Araceae</taxon>
        <taxon>Aroideae</taxon>
        <taxon>Colocasieae</taxon>
        <taxon>Colocasia</taxon>
    </lineage>
</organism>
<name>A0A843XMS5_COLES</name>
<comment type="caution">
    <text evidence="1">The sequence shown here is derived from an EMBL/GenBank/DDBJ whole genome shotgun (WGS) entry which is preliminary data.</text>
</comment>